<organism evidence="2 3">
    <name type="scientific">Acinetobacter albensis</name>
    <dbReference type="NCBI Taxonomy" id="1673609"/>
    <lineage>
        <taxon>Bacteria</taxon>
        <taxon>Pseudomonadati</taxon>
        <taxon>Pseudomonadota</taxon>
        <taxon>Gammaproteobacteria</taxon>
        <taxon>Moraxellales</taxon>
        <taxon>Moraxellaceae</taxon>
        <taxon>Acinetobacter</taxon>
    </lineage>
</organism>
<reference evidence="2 3" key="1">
    <citation type="submission" date="2016-08" db="EMBL/GenBank/DDBJ databases">
        <authorList>
            <person name="Seilhamer J.J."/>
        </authorList>
    </citation>
    <scope>NUCLEOTIDE SEQUENCE [LARGE SCALE GENOMIC DNA]</scope>
    <source>
        <strain evidence="2 3">ANC 4874</strain>
    </source>
</reference>
<feature type="transmembrane region" description="Helical" evidence="1">
    <location>
        <begin position="65"/>
        <end position="86"/>
    </location>
</feature>
<sequence>MNILWSLLIILCAVFGLYKVSEKQIKKTQQSKWSFLTIKPRTTRFMCLFILLISIFLLMKQQGFSIGFISFWIFLTPLLWLFIFCVNELKIKNKEYSK</sequence>
<dbReference type="Proteomes" id="UP000243661">
    <property type="component" value="Unassembled WGS sequence"/>
</dbReference>
<keyword evidence="1" id="KW-0812">Transmembrane</keyword>
<dbReference type="AlphaFoldDB" id="A0A1C4GY98"/>
<protein>
    <recommendedName>
        <fullName evidence="4">DUF1634 domain-containing protein</fullName>
    </recommendedName>
</protein>
<name>A0A1C4GY98_9GAMM</name>
<evidence type="ECO:0008006" key="4">
    <source>
        <dbReference type="Google" id="ProtNLM"/>
    </source>
</evidence>
<dbReference type="EMBL" id="FMBK01000012">
    <property type="protein sequence ID" value="SCC72831.1"/>
    <property type="molecule type" value="Genomic_DNA"/>
</dbReference>
<feature type="transmembrane region" description="Helical" evidence="1">
    <location>
        <begin position="6"/>
        <end position="21"/>
    </location>
</feature>
<accession>A0A1C4GY98</accession>
<evidence type="ECO:0000313" key="2">
    <source>
        <dbReference type="EMBL" id="SCC72831.1"/>
    </source>
</evidence>
<gene>
    <name evidence="2" type="ORF">GA0116959_112104</name>
</gene>
<keyword evidence="1" id="KW-1133">Transmembrane helix</keyword>
<evidence type="ECO:0000313" key="3">
    <source>
        <dbReference type="Proteomes" id="UP000243661"/>
    </source>
</evidence>
<proteinExistence type="predicted"/>
<evidence type="ECO:0000256" key="1">
    <source>
        <dbReference type="SAM" id="Phobius"/>
    </source>
</evidence>
<keyword evidence="1" id="KW-0472">Membrane</keyword>
<feature type="transmembrane region" description="Helical" evidence="1">
    <location>
        <begin position="42"/>
        <end position="59"/>
    </location>
</feature>